<dbReference type="RefSeq" id="WP_150947685.1">
    <property type="nucleotide sequence ID" value="NZ_VZRB01000007.1"/>
</dbReference>
<proteinExistence type="predicted"/>
<evidence type="ECO:0000256" key="2">
    <source>
        <dbReference type="ARBA" id="ARBA00022777"/>
    </source>
</evidence>
<dbReference type="GO" id="GO:0004371">
    <property type="term" value="F:glycerone kinase activity"/>
    <property type="evidence" value="ECO:0007669"/>
    <property type="project" value="InterPro"/>
</dbReference>
<dbReference type="PROSITE" id="PS51480">
    <property type="entry name" value="DHAL"/>
    <property type="match status" value="1"/>
</dbReference>
<dbReference type="SUPFAM" id="SSF101473">
    <property type="entry name" value="DhaL-like"/>
    <property type="match status" value="1"/>
</dbReference>
<dbReference type="Proteomes" id="UP000442707">
    <property type="component" value="Unassembled WGS sequence"/>
</dbReference>
<dbReference type="Pfam" id="PF02734">
    <property type="entry name" value="Dak2"/>
    <property type="match status" value="1"/>
</dbReference>
<keyword evidence="5" id="KW-1185">Reference proteome</keyword>
<keyword evidence="2 4" id="KW-0418">Kinase</keyword>
<name>A0A6H9V1Y1_9ACTN</name>
<dbReference type="InterPro" id="IPR036117">
    <property type="entry name" value="DhaL_dom_sf"/>
</dbReference>
<comment type="caution">
    <text evidence="4">The sequence shown here is derived from an EMBL/GenBank/DDBJ whole genome shotgun (WGS) entry which is preliminary data.</text>
</comment>
<dbReference type="FunFam" id="1.25.40.340:FF:000002">
    <property type="entry name" value="Dihydroxyacetone kinase, L subunit"/>
    <property type="match status" value="1"/>
</dbReference>
<sequence length="217" mass="22035">MDASMFRAWIHEAARSVTKNADHLTRLDSAVGDADHGINMRRGLQAAVAMLDETRPSTPGAVLATVGRALISKTGGASGPLYGTGFRQAARTLGEDADVSAAQLGAALAAALTGIQRIGAALEGDKTMIDALSPAVTAYQAVIDTGGDLTNATRAASDAAARGLKQTAEMQARKGRASYLGARTIGHEDPGAASTVLILSALATICSAGERHADGNP</sequence>
<dbReference type="PANTHER" id="PTHR28629:SF4">
    <property type="entry name" value="TRIOKINASE_FMN CYCLASE"/>
    <property type="match status" value="1"/>
</dbReference>
<dbReference type="AlphaFoldDB" id="A0A6H9V1Y1"/>
<accession>A0A6H9V1Y1</accession>
<evidence type="ECO:0000256" key="1">
    <source>
        <dbReference type="ARBA" id="ARBA00022679"/>
    </source>
</evidence>
<evidence type="ECO:0000313" key="5">
    <source>
        <dbReference type="Proteomes" id="UP000442707"/>
    </source>
</evidence>
<protein>
    <submittedName>
        <fullName evidence="4">Dihydroxyacetone kinase subunit L</fullName>
    </submittedName>
</protein>
<gene>
    <name evidence="4" type="primary">dhaL</name>
    <name evidence="4" type="ORF">F7R91_12615</name>
</gene>
<dbReference type="EMBL" id="VZRB01000007">
    <property type="protein sequence ID" value="KAB1147158.1"/>
    <property type="molecule type" value="Genomic_DNA"/>
</dbReference>
<dbReference type="InterPro" id="IPR050861">
    <property type="entry name" value="Dihydroxyacetone_Kinase"/>
</dbReference>
<dbReference type="SMART" id="SM01120">
    <property type="entry name" value="Dak2"/>
    <property type="match status" value="1"/>
</dbReference>
<reference evidence="4 5" key="1">
    <citation type="submission" date="2019-09" db="EMBL/GenBank/DDBJ databases">
        <title>Screening of Novel Bioactive Compounds from Soil-Associated.</title>
        <authorList>
            <person name="Zhao S."/>
        </authorList>
    </citation>
    <scope>NUCLEOTIDE SEQUENCE [LARGE SCALE GENOMIC DNA]</scope>
    <source>
        <strain evidence="4 5">HIT-DPA4</strain>
    </source>
</reference>
<dbReference type="InterPro" id="IPR012737">
    <property type="entry name" value="DhaK_L_YcgS"/>
</dbReference>
<dbReference type="PANTHER" id="PTHR28629">
    <property type="entry name" value="TRIOKINASE/FMN CYCLASE"/>
    <property type="match status" value="1"/>
</dbReference>
<keyword evidence="1" id="KW-0808">Transferase</keyword>
<organism evidence="4 5">
    <name type="scientific">Streptomyces luteolifulvus</name>
    <dbReference type="NCBI Taxonomy" id="2615112"/>
    <lineage>
        <taxon>Bacteria</taxon>
        <taxon>Bacillati</taxon>
        <taxon>Actinomycetota</taxon>
        <taxon>Actinomycetes</taxon>
        <taxon>Kitasatosporales</taxon>
        <taxon>Streptomycetaceae</taxon>
        <taxon>Streptomyces</taxon>
    </lineage>
</organism>
<dbReference type="NCBIfam" id="TIGR02365">
    <property type="entry name" value="dha_L_ycgS"/>
    <property type="match status" value="1"/>
</dbReference>
<dbReference type="GO" id="GO:0019563">
    <property type="term" value="P:glycerol catabolic process"/>
    <property type="evidence" value="ECO:0007669"/>
    <property type="project" value="TreeGrafter"/>
</dbReference>
<dbReference type="GO" id="GO:0005829">
    <property type="term" value="C:cytosol"/>
    <property type="evidence" value="ECO:0007669"/>
    <property type="project" value="TreeGrafter"/>
</dbReference>
<feature type="domain" description="DhaL" evidence="3">
    <location>
        <begin position="4"/>
        <end position="204"/>
    </location>
</feature>
<evidence type="ECO:0000313" key="4">
    <source>
        <dbReference type="EMBL" id="KAB1147158.1"/>
    </source>
</evidence>
<dbReference type="InterPro" id="IPR004007">
    <property type="entry name" value="DhaL_dom"/>
</dbReference>
<dbReference type="Gene3D" id="1.25.40.340">
    <property type="match status" value="1"/>
</dbReference>
<evidence type="ECO:0000259" key="3">
    <source>
        <dbReference type="PROSITE" id="PS51480"/>
    </source>
</evidence>